<evidence type="ECO:0000313" key="10">
    <source>
        <dbReference type="EMBL" id="KAK5118035.1"/>
    </source>
</evidence>
<sequence length="376" mass="40715">MAVDSSHHEISDDVRVLGYDPLIPPQLLTSELPAPAKSIPTVLKGRKEAVEIIKQRDDRLLVVVGPCSLHEPDSAVEYCSRLVQLADKLKDDLMIIMRAYLEKPRTTVGWKGLINDPDIDETYQINKGLRVSRKLFCDLTSQGMPIASEMLDTISPQFLADLISLGAIGARTTESQLHRELASGLSFPMGFKNGTDGSLTVAVDALGSAAAKHHFMGVTKQGLAAITRTAGNPDCFVILRGGSYGTNFDKENVAKTREALKKKGQAEVMMIDCSHGNSQKNHKNQPKVAQVIGDQLREGQDGIVGVMIESHLDEGNQKVPAEGPAGLKRGVSITDACINWDTTIEVLEQLADAVRTRRQLRGKASNGTNGFSNGSH</sequence>
<evidence type="ECO:0000256" key="8">
    <source>
        <dbReference type="PIRNR" id="PIRNR001361"/>
    </source>
</evidence>
<dbReference type="PANTHER" id="PTHR21225:SF12">
    <property type="entry name" value="PHOSPHO-2-DEHYDRO-3-DEOXYHEPTONATE ALDOLASE, TYROSINE-INHIBITED"/>
    <property type="match status" value="1"/>
</dbReference>
<accession>A0AAN7TRD9</accession>
<dbReference type="GO" id="GO:0005737">
    <property type="term" value="C:cytoplasm"/>
    <property type="evidence" value="ECO:0007669"/>
    <property type="project" value="TreeGrafter"/>
</dbReference>
<evidence type="ECO:0000256" key="7">
    <source>
        <dbReference type="ARBA" id="ARBA00047508"/>
    </source>
</evidence>
<organism evidence="10 11">
    <name type="scientific">Meristemomyces frigidus</name>
    <dbReference type="NCBI Taxonomy" id="1508187"/>
    <lineage>
        <taxon>Eukaryota</taxon>
        <taxon>Fungi</taxon>
        <taxon>Dikarya</taxon>
        <taxon>Ascomycota</taxon>
        <taxon>Pezizomycotina</taxon>
        <taxon>Dothideomycetes</taxon>
        <taxon>Dothideomycetidae</taxon>
        <taxon>Mycosphaerellales</taxon>
        <taxon>Teratosphaeriaceae</taxon>
        <taxon>Meristemomyces</taxon>
    </lineage>
</organism>
<dbReference type="NCBIfam" id="TIGR00034">
    <property type="entry name" value="aroFGH"/>
    <property type="match status" value="1"/>
</dbReference>
<dbReference type="FunFam" id="3.20.20.70:FF:000005">
    <property type="entry name" value="Phospho-2-dehydro-3-deoxyheptonate aldolase"/>
    <property type="match status" value="1"/>
</dbReference>
<evidence type="ECO:0000256" key="3">
    <source>
        <dbReference type="ARBA" id="ARBA00007985"/>
    </source>
</evidence>
<dbReference type="SUPFAM" id="SSF51569">
    <property type="entry name" value="Aldolase"/>
    <property type="match status" value="1"/>
</dbReference>
<proteinExistence type="inferred from homology"/>
<evidence type="ECO:0000256" key="2">
    <source>
        <dbReference type="ARBA" id="ARBA00004688"/>
    </source>
</evidence>
<evidence type="ECO:0000256" key="6">
    <source>
        <dbReference type="ARBA" id="ARBA00023141"/>
    </source>
</evidence>
<dbReference type="NCBIfam" id="NF009395">
    <property type="entry name" value="PRK12755.1"/>
    <property type="match status" value="1"/>
</dbReference>
<comment type="caution">
    <text evidence="10">The sequence shown here is derived from an EMBL/GenBank/DDBJ whole genome shotgun (WGS) entry which is preliminary data.</text>
</comment>
<comment type="catalytic activity">
    <reaction evidence="7 8">
        <text>D-erythrose 4-phosphate + phosphoenolpyruvate + H2O = 7-phospho-2-dehydro-3-deoxy-D-arabino-heptonate + phosphate</text>
        <dbReference type="Rhea" id="RHEA:14717"/>
        <dbReference type="ChEBI" id="CHEBI:15377"/>
        <dbReference type="ChEBI" id="CHEBI:16897"/>
        <dbReference type="ChEBI" id="CHEBI:43474"/>
        <dbReference type="ChEBI" id="CHEBI:58394"/>
        <dbReference type="ChEBI" id="CHEBI:58702"/>
        <dbReference type="EC" id="2.5.1.54"/>
    </reaction>
</comment>
<dbReference type="GO" id="GO:0003849">
    <property type="term" value="F:3-deoxy-7-phosphoheptulonate synthase activity"/>
    <property type="evidence" value="ECO:0007669"/>
    <property type="project" value="UniProtKB-EC"/>
</dbReference>
<dbReference type="GO" id="GO:0008652">
    <property type="term" value="P:amino acid biosynthetic process"/>
    <property type="evidence" value="ECO:0007669"/>
    <property type="project" value="UniProtKB-KW"/>
</dbReference>
<gene>
    <name evidence="10" type="primary">AMT16_1</name>
    <name evidence="10" type="ORF">LTR62_004080</name>
</gene>
<evidence type="ECO:0000259" key="9">
    <source>
        <dbReference type="Pfam" id="PF00793"/>
    </source>
</evidence>
<dbReference type="AlphaFoldDB" id="A0AAN7TRD9"/>
<evidence type="ECO:0000256" key="5">
    <source>
        <dbReference type="ARBA" id="ARBA00022679"/>
    </source>
</evidence>
<dbReference type="GO" id="GO:0009073">
    <property type="term" value="P:aromatic amino acid family biosynthetic process"/>
    <property type="evidence" value="ECO:0007669"/>
    <property type="project" value="UniProtKB-KW"/>
</dbReference>
<dbReference type="EC" id="2.5.1.54" evidence="8"/>
<keyword evidence="6 8" id="KW-0057">Aromatic amino acid biosynthesis</keyword>
<evidence type="ECO:0000256" key="1">
    <source>
        <dbReference type="ARBA" id="ARBA00003726"/>
    </source>
</evidence>
<dbReference type="PANTHER" id="PTHR21225">
    <property type="entry name" value="PHOSPHO-2-DEHYDRO-3-DEOXYHEPTONATE ALDOLASE DAHP SYNTHETASE"/>
    <property type="match status" value="1"/>
</dbReference>
<dbReference type="InterPro" id="IPR013785">
    <property type="entry name" value="Aldolase_TIM"/>
</dbReference>
<dbReference type="Proteomes" id="UP001310890">
    <property type="component" value="Unassembled WGS sequence"/>
</dbReference>
<reference evidence="10" key="1">
    <citation type="submission" date="2023-08" db="EMBL/GenBank/DDBJ databases">
        <title>Black Yeasts Isolated from many extreme environments.</title>
        <authorList>
            <person name="Coleine C."/>
            <person name="Stajich J.E."/>
            <person name="Selbmann L."/>
        </authorList>
    </citation>
    <scope>NUCLEOTIDE SEQUENCE</scope>
    <source>
        <strain evidence="10">CCFEE 5401</strain>
    </source>
</reference>
<evidence type="ECO:0000313" key="11">
    <source>
        <dbReference type="Proteomes" id="UP001310890"/>
    </source>
</evidence>
<comment type="function">
    <text evidence="1">Stereospecific condensation of phosphoenolpyruvate (PEP) and D-erythrose-4-phosphate (E4P) giving rise to 3-deoxy-D-arabino-heptulosonate-7-phosphate (DAHP).</text>
</comment>
<dbReference type="EMBL" id="JAVRRL010000003">
    <property type="protein sequence ID" value="KAK5118035.1"/>
    <property type="molecule type" value="Genomic_DNA"/>
</dbReference>
<comment type="similarity">
    <text evidence="3 8">Belongs to the class-I DAHP synthase family.</text>
</comment>
<feature type="domain" description="DAHP synthetase I/KDSA" evidence="9">
    <location>
        <begin position="51"/>
        <end position="347"/>
    </location>
</feature>
<keyword evidence="4 8" id="KW-0028">Amino-acid biosynthesis</keyword>
<comment type="pathway">
    <text evidence="2">Metabolic intermediate biosynthesis; chorismate biosynthesis; chorismate from D-erythrose 4-phosphate and phosphoenolpyruvate: step 1/7.</text>
</comment>
<evidence type="ECO:0000256" key="4">
    <source>
        <dbReference type="ARBA" id="ARBA00022605"/>
    </source>
</evidence>
<dbReference type="Gene3D" id="3.20.20.70">
    <property type="entry name" value="Aldolase class I"/>
    <property type="match status" value="1"/>
</dbReference>
<protein>
    <recommendedName>
        <fullName evidence="8">Phospho-2-dehydro-3-deoxyheptonate aldolase</fullName>
        <ecNumber evidence="8">2.5.1.54</ecNumber>
    </recommendedName>
</protein>
<name>A0AAN7TRD9_9PEZI</name>
<dbReference type="InterPro" id="IPR006218">
    <property type="entry name" value="DAHP1/KDSA"/>
</dbReference>
<dbReference type="Pfam" id="PF00793">
    <property type="entry name" value="DAHP_synth_1"/>
    <property type="match status" value="1"/>
</dbReference>
<dbReference type="PIRSF" id="PIRSF001361">
    <property type="entry name" value="DAHP_synthase"/>
    <property type="match status" value="1"/>
</dbReference>
<dbReference type="InterPro" id="IPR006219">
    <property type="entry name" value="DAHP_synth_1"/>
</dbReference>
<keyword evidence="5 8" id="KW-0808">Transferase</keyword>